<evidence type="ECO:0008006" key="3">
    <source>
        <dbReference type="Google" id="ProtNLM"/>
    </source>
</evidence>
<dbReference type="RefSeq" id="WP_167613000.1">
    <property type="nucleotide sequence ID" value="NZ_SOYS01000007.1"/>
</dbReference>
<accession>A0ABX0VPU2</accession>
<dbReference type="Proteomes" id="UP000697927">
    <property type="component" value="Unassembled WGS sequence"/>
</dbReference>
<reference evidence="1 2" key="1">
    <citation type="journal article" date="2020" name="Microorganisms">
        <title>Polyphasic Characterisation of Cedecea colo sp. nov., a New Enteric Bacterium Isolated from the Koala Hindgut.</title>
        <authorList>
            <person name="Boath J.M."/>
            <person name="Dakhal S."/>
            <person name="Van T.T.H."/>
            <person name="Moore R.J."/>
            <person name="Dekiwadia C."/>
            <person name="Macreadie I.G."/>
        </authorList>
    </citation>
    <scope>NUCLEOTIDE SEQUENCE [LARGE SCALE GENOMIC DNA]</scope>
    <source>
        <strain evidence="1 2">ZA</strain>
    </source>
</reference>
<evidence type="ECO:0000313" key="1">
    <source>
        <dbReference type="EMBL" id="NIY48803.1"/>
    </source>
</evidence>
<sequence>MANTNSTTTPTAEITLPLPVRESAITTLLKTPLHNALDLFQVLDYCQYFADSLTENDDHTERMALCGRLCAGLELLRVVLKAPLPKHLIKRLTVDAAEPDNYRCPLTTDSETLREYCAALTMLLLQGQPSIEQEEHITGLLFEIVTVLADDLKAPRFIKTDAGLMMIGGDATREIH</sequence>
<evidence type="ECO:0000313" key="2">
    <source>
        <dbReference type="Proteomes" id="UP000697927"/>
    </source>
</evidence>
<name>A0ABX0VPU2_9ENTR</name>
<proteinExistence type="predicted"/>
<dbReference type="EMBL" id="SOYS01000007">
    <property type="protein sequence ID" value="NIY48803.1"/>
    <property type="molecule type" value="Genomic_DNA"/>
</dbReference>
<keyword evidence="2" id="KW-1185">Reference proteome</keyword>
<protein>
    <recommendedName>
        <fullName evidence="3">Mannitol repressor protein</fullName>
    </recommendedName>
</protein>
<gene>
    <name evidence="1" type="ORF">E2L00_15130</name>
</gene>
<organism evidence="1 2">
    <name type="scientific">Cedecea colo</name>
    <dbReference type="NCBI Taxonomy" id="2552946"/>
    <lineage>
        <taxon>Bacteria</taxon>
        <taxon>Pseudomonadati</taxon>
        <taxon>Pseudomonadota</taxon>
        <taxon>Gammaproteobacteria</taxon>
        <taxon>Enterobacterales</taxon>
        <taxon>Enterobacteriaceae</taxon>
        <taxon>Cedecea</taxon>
    </lineage>
</organism>
<comment type="caution">
    <text evidence="1">The sequence shown here is derived from an EMBL/GenBank/DDBJ whole genome shotgun (WGS) entry which is preliminary data.</text>
</comment>